<comment type="caution">
    <text evidence="1">The sequence shown here is derived from an EMBL/GenBank/DDBJ whole genome shotgun (WGS) entry which is preliminary data.</text>
</comment>
<sequence length="732" mass="79940">MFLIIITAGMLLFTSLLIDFSRIAAFNRKLDGATRAAVRSVLAAYDAGLYERYGLFARGGTPDDEIMGPVLEDWLNGPDGGHFRLLDARLVEYGTNVSQVLGDHDVFRRQVLEEMKYKAPIDLTLELASKLKPMSGAMKEAAAAVDLLERLRKLYDRREQHLAAAIETQREAANAAKDANLDSLLPLQGTAGLSRDTVQDVAAGYAQYTAWIAADASREEGTEPVYAAEIAAYERMARAVSQELRQSSMQAEQAHRRMETLALQELELARQINREMSETVARARTSAAGRDSGFVRLGESAVQGGAASIPAGAEDDLRQIRDTVDQLLLPDDWFGEFREEIVSQAAEYASFYAEAGVFQSSVSAALGGYGGDGSALHDGARRLQASYGRFYEKYIRPGTVIAARERALQSSKQVSREAKRKQAEADEMWKRVRGVLHQLRADPGTEEQREEFRLLEQAYRSNLAFNEAAAGSPPEAAGLPEEAGDMSGDAAGLSEGLFGSMADMLEHVRDPLYIGEYTIQRFSTFDPRNFTGFLGVTGPGEEADDAAADSGGLAEAFNLGNQEAEYILYGFHDPVANIAAAYGELFAFRLAIRTMEGLIVNKSLAHPLLILPAALLYGLKMAVEDMISFAREGAAPLSKYVPVRLTYADYLRLFMLLHGGDAGRLSRMIAVIERNTGTDLSLTPAGVSGEVRASVNLWFLPGLMRTVNRLGVLEGKVAGNRYETSKTIGWSY</sequence>
<evidence type="ECO:0000313" key="2">
    <source>
        <dbReference type="Proteomes" id="UP000680304"/>
    </source>
</evidence>
<evidence type="ECO:0000313" key="1">
    <source>
        <dbReference type="EMBL" id="GIQ66075.1"/>
    </source>
</evidence>
<organism evidence="1 2">
    <name type="scientific">Paenibacillus cisolokensis</name>
    <dbReference type="NCBI Taxonomy" id="1658519"/>
    <lineage>
        <taxon>Bacteria</taxon>
        <taxon>Bacillati</taxon>
        <taxon>Bacillota</taxon>
        <taxon>Bacilli</taxon>
        <taxon>Bacillales</taxon>
        <taxon>Paenibacillaceae</taxon>
        <taxon>Paenibacillus</taxon>
    </lineage>
</organism>
<evidence type="ECO:0008006" key="3">
    <source>
        <dbReference type="Google" id="ProtNLM"/>
    </source>
</evidence>
<dbReference type="EMBL" id="BOVJ01000165">
    <property type="protein sequence ID" value="GIQ66075.1"/>
    <property type="molecule type" value="Genomic_DNA"/>
</dbReference>
<keyword evidence="2" id="KW-1185">Reference proteome</keyword>
<dbReference type="Proteomes" id="UP000680304">
    <property type="component" value="Unassembled WGS sequence"/>
</dbReference>
<name>A0ABQ4NCV9_9BACL</name>
<proteinExistence type="predicted"/>
<dbReference type="RefSeq" id="WP_213530624.1">
    <property type="nucleotide sequence ID" value="NZ_BOVJ01000165.1"/>
</dbReference>
<reference evidence="1 2" key="1">
    <citation type="submission" date="2021-04" db="EMBL/GenBank/DDBJ databases">
        <title>Draft genome sequence of Paenibacillus cisolokensis, LC2-13A.</title>
        <authorList>
            <person name="Uke A."/>
            <person name="Chhe C."/>
            <person name="Baramee S."/>
            <person name="Kosugi A."/>
        </authorList>
    </citation>
    <scope>NUCLEOTIDE SEQUENCE [LARGE SCALE GENOMIC DNA]</scope>
    <source>
        <strain evidence="1 2">LC2-13A</strain>
    </source>
</reference>
<accession>A0ABQ4NCV9</accession>
<protein>
    <recommendedName>
        <fullName evidence="3">Flp pilus-assembly TadG-like N-terminal domain-containing protein</fullName>
    </recommendedName>
</protein>
<gene>
    <name evidence="1" type="ORF">PACILC2_46430</name>
</gene>